<dbReference type="PANTHER" id="PTHR30573:SF0">
    <property type="entry name" value="QUINOLINATE SYNTHASE, CHLOROPLASTIC"/>
    <property type="match status" value="1"/>
</dbReference>
<dbReference type="RefSeq" id="WP_194311384.1">
    <property type="nucleotide sequence ID" value="NZ_JADHEC010000009.1"/>
</dbReference>
<feature type="binding site" evidence="14">
    <location>
        <position position="170"/>
    </location>
    <ligand>
        <name>[4Fe-4S] cluster</name>
        <dbReference type="ChEBI" id="CHEBI:49883"/>
    </ligand>
</feature>
<dbReference type="AlphaFoldDB" id="A0A930U9R9"/>
<evidence type="ECO:0000256" key="7">
    <source>
        <dbReference type="ARBA" id="ARBA00022642"/>
    </source>
</evidence>
<evidence type="ECO:0000256" key="2">
    <source>
        <dbReference type="ARBA" id="ARBA00004496"/>
    </source>
</evidence>
<comment type="subcellular location">
    <subcellularLocation>
        <location evidence="2 14">Cytoplasm</location>
    </subcellularLocation>
</comment>
<dbReference type="SUPFAM" id="SSF142754">
    <property type="entry name" value="NadA-like"/>
    <property type="match status" value="1"/>
</dbReference>
<dbReference type="GO" id="GO:0051539">
    <property type="term" value="F:4 iron, 4 sulfur cluster binding"/>
    <property type="evidence" value="ECO:0007669"/>
    <property type="project" value="UniProtKB-KW"/>
</dbReference>
<dbReference type="GO" id="GO:0005829">
    <property type="term" value="C:cytosol"/>
    <property type="evidence" value="ECO:0007669"/>
    <property type="project" value="TreeGrafter"/>
</dbReference>
<dbReference type="InterPro" id="IPR036094">
    <property type="entry name" value="NadA_sf"/>
</dbReference>
<evidence type="ECO:0000313" key="15">
    <source>
        <dbReference type="EMBL" id="MBF2708127.1"/>
    </source>
</evidence>
<dbReference type="NCBIfam" id="NF006879">
    <property type="entry name" value="PRK09375.1-4"/>
    <property type="match status" value="1"/>
</dbReference>
<reference evidence="15" key="1">
    <citation type="submission" date="2020-11" db="EMBL/GenBank/DDBJ databases">
        <title>Genome of Flavobacterium soyangense.</title>
        <authorList>
            <person name="Liu Q."/>
            <person name="Xin Y.-H."/>
        </authorList>
    </citation>
    <scope>NUCLEOTIDE SEQUENCE</scope>
    <source>
        <strain evidence="15">CGMCC 1.13493</strain>
    </source>
</reference>
<dbReference type="NCBIfam" id="NF006878">
    <property type="entry name" value="PRK09375.1-2"/>
    <property type="match status" value="1"/>
</dbReference>
<keyword evidence="10 14" id="KW-0408">Iron</keyword>
<organism evidence="15 16">
    <name type="scientific">Flavobacterium soyangense</name>
    <dbReference type="NCBI Taxonomy" id="2023265"/>
    <lineage>
        <taxon>Bacteria</taxon>
        <taxon>Pseudomonadati</taxon>
        <taxon>Bacteroidota</taxon>
        <taxon>Flavobacteriia</taxon>
        <taxon>Flavobacteriales</taxon>
        <taxon>Flavobacteriaceae</taxon>
        <taxon>Flavobacterium</taxon>
    </lineage>
</organism>
<keyword evidence="9 14" id="KW-0479">Metal-binding</keyword>
<keyword evidence="7 14" id="KW-0662">Pyridine nucleotide biosynthesis</keyword>
<evidence type="ECO:0000256" key="13">
    <source>
        <dbReference type="ARBA" id="ARBA00073059"/>
    </source>
</evidence>
<evidence type="ECO:0000256" key="10">
    <source>
        <dbReference type="ARBA" id="ARBA00023004"/>
    </source>
</evidence>
<evidence type="ECO:0000256" key="5">
    <source>
        <dbReference type="ARBA" id="ARBA00022485"/>
    </source>
</evidence>
<name>A0A930U9R9_9FLAO</name>
<proteinExistence type="inferred from homology"/>
<comment type="pathway">
    <text evidence="3 14">Cofactor biosynthesis; NAD(+) biosynthesis; quinolinate from iminoaspartate: step 1/1.</text>
</comment>
<sequence>MKSLKERILELKKEKNAVILAHYYQEADIQDIADYVGDSLGLSQEAMKVDADIILFAGVHFMAETAKILNPTKKVILPDLNAGCSLAESCPADSFKKFIDEHPGHVVITYVNCSAEVKALTDIVCTSSNAVKIVESIPKETPIIFAPDKNLGKYIIHKTGRDMLLWDGSCVVHEAFSLDKLIELYKENPDAKIIAHPESETHILKTAAYIGSTAGMIEFVKTDPSKKFIVATEAGILHKMQQEVPDKILIPAPAEEDNTCACSECPYMKMNTLQKVYDCLLNESPEITVPADIMKKALIPIERMLELSK</sequence>
<dbReference type="HAMAP" id="MF_00568">
    <property type="entry name" value="NadA_type2"/>
    <property type="match status" value="1"/>
</dbReference>
<feature type="binding site" evidence="14">
    <location>
        <position position="39"/>
    </location>
    <ligand>
        <name>iminosuccinate</name>
        <dbReference type="ChEBI" id="CHEBI:77875"/>
    </ligand>
</feature>
<dbReference type="GO" id="GO:0008987">
    <property type="term" value="F:quinolinate synthetase A activity"/>
    <property type="evidence" value="ECO:0007669"/>
    <property type="project" value="UniProtKB-UniRule"/>
</dbReference>
<feature type="binding site" evidence="14">
    <location>
        <begin position="196"/>
        <end position="198"/>
    </location>
    <ligand>
        <name>iminosuccinate</name>
        <dbReference type="ChEBI" id="CHEBI:77875"/>
    </ligand>
</feature>
<dbReference type="Pfam" id="PF02445">
    <property type="entry name" value="NadA"/>
    <property type="match status" value="1"/>
</dbReference>
<feature type="binding site" evidence="14">
    <location>
        <begin position="110"/>
        <end position="112"/>
    </location>
    <ligand>
        <name>iminosuccinate</name>
        <dbReference type="ChEBI" id="CHEBI:77875"/>
    </ligand>
</feature>
<dbReference type="PANTHER" id="PTHR30573">
    <property type="entry name" value="QUINOLINATE SYNTHETASE A"/>
    <property type="match status" value="1"/>
</dbReference>
<protein>
    <recommendedName>
        <fullName evidence="13 14">Quinolinate synthase</fullName>
        <ecNumber evidence="4 14">2.5.1.72</ecNumber>
    </recommendedName>
</protein>
<gene>
    <name evidence="14 15" type="primary">nadA</name>
    <name evidence="15" type="ORF">IR213_05925</name>
</gene>
<comment type="caution">
    <text evidence="15">The sequence shown here is derived from an EMBL/GenBank/DDBJ whole genome shotgun (WGS) entry which is preliminary data.</text>
</comment>
<keyword evidence="11 14" id="KW-0411">Iron-sulfur</keyword>
<evidence type="ECO:0000256" key="14">
    <source>
        <dbReference type="HAMAP-Rule" id="MF_00568"/>
    </source>
</evidence>
<comment type="function">
    <text evidence="1 14">Catalyzes the condensation of iminoaspartate with dihydroxyacetone phosphate to form quinolinate.</text>
</comment>
<feature type="binding site" evidence="14">
    <location>
        <position position="127"/>
    </location>
    <ligand>
        <name>iminosuccinate</name>
        <dbReference type="ChEBI" id="CHEBI:77875"/>
    </ligand>
</feature>
<keyword evidence="6 14" id="KW-0963">Cytoplasm</keyword>
<dbReference type="InterPro" id="IPR003473">
    <property type="entry name" value="NadA"/>
</dbReference>
<feature type="binding site" evidence="14">
    <location>
        <position position="84"/>
    </location>
    <ligand>
        <name>[4Fe-4S] cluster</name>
        <dbReference type="ChEBI" id="CHEBI:49883"/>
    </ligand>
</feature>
<evidence type="ECO:0000313" key="16">
    <source>
        <dbReference type="Proteomes" id="UP000646211"/>
    </source>
</evidence>
<dbReference type="GO" id="GO:0046872">
    <property type="term" value="F:metal ion binding"/>
    <property type="evidence" value="ECO:0007669"/>
    <property type="project" value="UniProtKB-KW"/>
</dbReference>
<dbReference type="Proteomes" id="UP000646211">
    <property type="component" value="Unassembled WGS sequence"/>
</dbReference>
<dbReference type="Gene3D" id="3.40.50.10800">
    <property type="entry name" value="NadA-like"/>
    <property type="match status" value="3"/>
</dbReference>
<dbReference type="FunFam" id="3.40.50.10800:FF:000001">
    <property type="entry name" value="Quinolinate synthase A"/>
    <property type="match status" value="1"/>
</dbReference>
<keyword evidence="5 14" id="KW-0004">4Fe-4S</keyword>
<evidence type="ECO:0000256" key="6">
    <source>
        <dbReference type="ARBA" id="ARBA00022490"/>
    </source>
</evidence>
<evidence type="ECO:0000256" key="3">
    <source>
        <dbReference type="ARBA" id="ARBA00005065"/>
    </source>
</evidence>
<dbReference type="InterPro" id="IPR023066">
    <property type="entry name" value="Quinolinate_synth_type2"/>
</dbReference>
<dbReference type="FunFam" id="3.40.50.10800:FF:000003">
    <property type="entry name" value="Quinolinate synthase A"/>
    <property type="match status" value="1"/>
</dbReference>
<comment type="catalytic activity">
    <reaction evidence="12">
        <text>iminosuccinate + dihydroxyacetone phosphate = quinolinate + phosphate + 2 H2O + H(+)</text>
        <dbReference type="Rhea" id="RHEA:25888"/>
        <dbReference type="ChEBI" id="CHEBI:15377"/>
        <dbReference type="ChEBI" id="CHEBI:15378"/>
        <dbReference type="ChEBI" id="CHEBI:29959"/>
        <dbReference type="ChEBI" id="CHEBI:43474"/>
        <dbReference type="ChEBI" id="CHEBI:57642"/>
        <dbReference type="ChEBI" id="CHEBI:77875"/>
        <dbReference type="EC" id="2.5.1.72"/>
    </reaction>
    <physiologicalReaction direction="left-to-right" evidence="12">
        <dbReference type="Rhea" id="RHEA:25889"/>
    </physiologicalReaction>
</comment>
<evidence type="ECO:0000256" key="9">
    <source>
        <dbReference type="ARBA" id="ARBA00022723"/>
    </source>
</evidence>
<dbReference type="EMBL" id="JADHEC010000009">
    <property type="protein sequence ID" value="MBF2708127.1"/>
    <property type="molecule type" value="Genomic_DNA"/>
</dbReference>
<dbReference type="NCBIfam" id="TIGR00550">
    <property type="entry name" value="nadA"/>
    <property type="match status" value="1"/>
</dbReference>
<comment type="similarity">
    <text evidence="14">Belongs to the quinolinate synthase family. Type 2 subfamily.</text>
</comment>
<evidence type="ECO:0000256" key="1">
    <source>
        <dbReference type="ARBA" id="ARBA00003791"/>
    </source>
</evidence>
<feature type="binding site" evidence="14">
    <location>
        <position position="213"/>
    </location>
    <ligand>
        <name>iminosuccinate</name>
        <dbReference type="ChEBI" id="CHEBI:77875"/>
    </ligand>
</feature>
<dbReference type="GO" id="GO:0034628">
    <property type="term" value="P:'de novo' NAD+ biosynthetic process from L-aspartate"/>
    <property type="evidence" value="ECO:0007669"/>
    <property type="project" value="TreeGrafter"/>
</dbReference>
<feature type="binding site" evidence="14">
    <location>
        <position position="265"/>
    </location>
    <ligand>
        <name>[4Fe-4S] cluster</name>
        <dbReference type="ChEBI" id="CHEBI:49883"/>
    </ligand>
</feature>
<comment type="cofactor">
    <cofactor evidence="14">
        <name>[4Fe-4S] cluster</name>
        <dbReference type="ChEBI" id="CHEBI:49883"/>
    </cofactor>
    <text evidence="14">Binds 1 [4Fe-4S] cluster per subunit.</text>
</comment>
<feature type="binding site" evidence="14">
    <location>
        <position position="22"/>
    </location>
    <ligand>
        <name>iminosuccinate</name>
        <dbReference type="ChEBI" id="CHEBI:77875"/>
    </ligand>
</feature>
<evidence type="ECO:0000256" key="11">
    <source>
        <dbReference type="ARBA" id="ARBA00023014"/>
    </source>
</evidence>
<keyword evidence="16" id="KW-1185">Reference proteome</keyword>
<evidence type="ECO:0000256" key="4">
    <source>
        <dbReference type="ARBA" id="ARBA00012669"/>
    </source>
</evidence>
<dbReference type="EC" id="2.5.1.72" evidence="4 14"/>
<accession>A0A930U9R9</accession>
<keyword evidence="8 14" id="KW-0808">Transferase</keyword>
<evidence type="ECO:0000256" key="8">
    <source>
        <dbReference type="ARBA" id="ARBA00022679"/>
    </source>
</evidence>
<evidence type="ECO:0000256" key="12">
    <source>
        <dbReference type="ARBA" id="ARBA00050125"/>
    </source>
</evidence>